<evidence type="ECO:0000313" key="2">
    <source>
        <dbReference type="Proteomes" id="UP000008850"/>
    </source>
</evidence>
<dbReference type="eggNOG" id="COG0715">
    <property type="taxonomic scope" value="Bacteria"/>
</dbReference>
<evidence type="ECO:0000313" key="1">
    <source>
        <dbReference type="EMBL" id="AEQ52560.1"/>
    </source>
</evidence>
<accession>G4RAN7</accession>
<proteinExistence type="predicted"/>
<dbReference type="SUPFAM" id="SSF53850">
    <property type="entry name" value="Periplasmic binding protein-like II"/>
    <property type="match status" value="1"/>
</dbReference>
<dbReference type="EMBL" id="CP003075">
    <property type="protein sequence ID" value="AEQ52560.1"/>
    <property type="molecule type" value="Genomic_DNA"/>
</dbReference>
<dbReference type="Proteomes" id="UP000008850">
    <property type="component" value="Chromosome"/>
</dbReference>
<keyword evidence="2" id="KW-1185">Reference proteome</keyword>
<dbReference type="Gene3D" id="3.40.190.10">
    <property type="entry name" value="Periplasmic binding protein-like II"/>
    <property type="match status" value="1"/>
</dbReference>
<dbReference type="HOGENOM" id="CLU_072759_0_0_5"/>
<dbReference type="KEGG" id="phl:KKY_2552"/>
<sequence length="351" mass="39079">MNDLKRIAGDIGAPASVFEVGFMGNLRLSVAVGDYDRTRPLVDGEVQIDGVEAVCLRLSPEEIFFRAFRTQDFDICELSMSSTVVKIANGDCPYVPIPVFPSRAFRHTSIYINTSKNIGRPEDLRGKRIGLGEYQLTANVWARALFEDEYGVKPSEIEWVRGGIEELGRIEKISVALPPDIRITPAPADKTLSQMLADGEIDALIGPRMPSSFNGDGRVSWLFEDPTAAAEDYFRRTGVFPIMHIVGIRRELVDANPWLPASVQKAFEASKAACMRKLSDTSATKVTLPFVEEQLQRARKLLGADFWSYGVEANRKVLETFLDHHYRQGLSSRRVSVDELFHPSTLAAAKI</sequence>
<gene>
    <name evidence="1" type="ordered locus">KKY_2552</name>
</gene>
<reference evidence="1 2" key="1">
    <citation type="journal article" date="2012" name="J. Bacteriol.">
        <title>Complete genome sequence of Pelagibacterium halotolerans B2T.</title>
        <authorList>
            <person name="Huo Y.Y."/>
            <person name="Cheng H."/>
            <person name="Han X.F."/>
            <person name="Jiang X.W."/>
            <person name="Sun C."/>
            <person name="Zhang X.Q."/>
            <person name="Zhu X.F."/>
            <person name="Liu Y.F."/>
            <person name="Li P.F."/>
            <person name="Ni P.X."/>
            <person name="Wu M."/>
        </authorList>
    </citation>
    <scope>NUCLEOTIDE SEQUENCE [LARGE SCALE GENOMIC DNA]</scope>
    <source>
        <strain evidence="2">DSM 22347 / JCM 15775 / CGMCC 1.7692 / B2</strain>
    </source>
</reference>
<protein>
    <submittedName>
        <fullName evidence="1">4,5-dihydroxyphthalate decarboxylase</fullName>
    </submittedName>
</protein>
<name>G4RAN7_PELHB</name>
<dbReference type="PATRIC" id="fig|1082931.4.peg.2521"/>
<dbReference type="STRING" id="1082931.KKY_2552"/>
<organism evidence="1 2">
    <name type="scientific">Pelagibacterium halotolerans (strain DSM 22347 / JCM 15775 / CGMCC 1.7692 / B2)</name>
    <dbReference type="NCBI Taxonomy" id="1082931"/>
    <lineage>
        <taxon>Bacteria</taxon>
        <taxon>Pseudomonadati</taxon>
        <taxon>Pseudomonadota</taxon>
        <taxon>Alphaproteobacteria</taxon>
        <taxon>Hyphomicrobiales</taxon>
        <taxon>Devosiaceae</taxon>
        <taxon>Pelagibacterium</taxon>
    </lineage>
</organism>
<dbReference type="AlphaFoldDB" id="G4RAN7"/>